<comment type="caution">
    <text evidence="1">The sequence shown here is derived from an EMBL/GenBank/DDBJ whole genome shotgun (WGS) entry which is preliminary data.</text>
</comment>
<organism evidence="1 2">
    <name type="scientific">Persea americana</name>
    <name type="common">Avocado</name>
    <dbReference type="NCBI Taxonomy" id="3435"/>
    <lineage>
        <taxon>Eukaryota</taxon>
        <taxon>Viridiplantae</taxon>
        <taxon>Streptophyta</taxon>
        <taxon>Embryophyta</taxon>
        <taxon>Tracheophyta</taxon>
        <taxon>Spermatophyta</taxon>
        <taxon>Magnoliopsida</taxon>
        <taxon>Magnoliidae</taxon>
        <taxon>Laurales</taxon>
        <taxon>Lauraceae</taxon>
        <taxon>Persea</taxon>
    </lineage>
</organism>
<protein>
    <submittedName>
        <fullName evidence="1">Uncharacterized protein</fullName>
    </submittedName>
</protein>
<evidence type="ECO:0000313" key="1">
    <source>
        <dbReference type="EMBL" id="KAJ8618781.1"/>
    </source>
</evidence>
<keyword evidence="2" id="KW-1185">Reference proteome</keyword>
<reference evidence="1 2" key="1">
    <citation type="journal article" date="2022" name="Hortic Res">
        <title>A haplotype resolved chromosomal level avocado genome allows analysis of novel avocado genes.</title>
        <authorList>
            <person name="Nath O."/>
            <person name="Fletcher S.J."/>
            <person name="Hayward A."/>
            <person name="Shaw L.M."/>
            <person name="Masouleh A.K."/>
            <person name="Furtado A."/>
            <person name="Henry R.J."/>
            <person name="Mitter N."/>
        </authorList>
    </citation>
    <scope>NUCLEOTIDE SEQUENCE [LARGE SCALE GENOMIC DNA]</scope>
    <source>
        <strain evidence="2">cv. Hass</strain>
    </source>
</reference>
<name>A0ACC2KCH8_PERAE</name>
<dbReference type="EMBL" id="CM056812">
    <property type="protein sequence ID" value="KAJ8618781.1"/>
    <property type="molecule type" value="Genomic_DNA"/>
</dbReference>
<proteinExistence type="predicted"/>
<evidence type="ECO:0000313" key="2">
    <source>
        <dbReference type="Proteomes" id="UP001234297"/>
    </source>
</evidence>
<sequence length="184" mass="20619">MAVDDSFKRPGAVPFKWEIQPGVPKAQPPPPRHNPMSQKTPPPKLSPPKLSPPPSGISFYPPHHSTLLVRIPSSHSKSSERHRRPGSRPNSTRNSMAVAVDTGCFPVASPRRKIERKTTYRSENMKLLDDDIHETHDLQTLARWSVSSRKSFSPFNSSSPSTSPFCTPRRVEQEDAEWAAYGLF</sequence>
<accession>A0ACC2KCH8</accession>
<dbReference type="Proteomes" id="UP001234297">
    <property type="component" value="Chromosome 4"/>
</dbReference>
<gene>
    <name evidence="1" type="ORF">MRB53_014967</name>
</gene>